<dbReference type="CDD" id="cd00130">
    <property type="entry name" value="PAS"/>
    <property type="match status" value="1"/>
</dbReference>
<keyword evidence="4" id="KW-1003">Cell membrane</keyword>
<keyword evidence="20" id="KW-1185">Reference proteome</keyword>
<feature type="domain" description="PAS" evidence="17">
    <location>
        <begin position="606"/>
        <end position="677"/>
    </location>
</feature>
<protein>
    <recommendedName>
        <fullName evidence="3">histidine kinase</fullName>
        <ecNumber evidence="3">2.7.13.3</ecNumber>
    </recommendedName>
</protein>
<dbReference type="Pfam" id="PF02518">
    <property type="entry name" value="HATPase_c"/>
    <property type="match status" value="2"/>
</dbReference>
<dbReference type="AlphaFoldDB" id="A0A017T9K3"/>
<feature type="domain" description="PAC" evidence="18">
    <location>
        <begin position="682"/>
        <end position="734"/>
    </location>
</feature>
<accession>A0A017T9K3</accession>
<evidence type="ECO:0000256" key="14">
    <source>
        <dbReference type="SAM" id="MobiDB-lite"/>
    </source>
</evidence>
<evidence type="ECO:0000259" key="18">
    <source>
        <dbReference type="PROSITE" id="PS50113"/>
    </source>
</evidence>
<dbReference type="STRING" id="1192034.CAP_2412"/>
<evidence type="ECO:0000256" key="8">
    <source>
        <dbReference type="ARBA" id="ARBA00022777"/>
    </source>
</evidence>
<dbReference type="SUPFAM" id="SSF52172">
    <property type="entry name" value="CheY-like"/>
    <property type="match status" value="1"/>
</dbReference>
<evidence type="ECO:0000256" key="7">
    <source>
        <dbReference type="ARBA" id="ARBA00022741"/>
    </source>
</evidence>
<evidence type="ECO:0000256" key="5">
    <source>
        <dbReference type="ARBA" id="ARBA00022553"/>
    </source>
</evidence>
<dbReference type="GO" id="GO:0000155">
    <property type="term" value="F:phosphorelay sensor kinase activity"/>
    <property type="evidence" value="ECO:0007669"/>
    <property type="project" value="InterPro"/>
</dbReference>
<proteinExistence type="predicted"/>
<dbReference type="SUPFAM" id="SSF55785">
    <property type="entry name" value="PYP-like sensor domain (PAS domain)"/>
    <property type="match status" value="1"/>
</dbReference>
<dbReference type="EMBL" id="ASRX01000019">
    <property type="protein sequence ID" value="EYF05953.1"/>
    <property type="molecule type" value="Genomic_DNA"/>
</dbReference>
<dbReference type="PROSITE" id="PS50110">
    <property type="entry name" value="RESPONSE_REGULATORY"/>
    <property type="match status" value="1"/>
</dbReference>
<comment type="catalytic activity">
    <reaction evidence="1">
        <text>ATP + protein L-histidine = ADP + protein N-phospho-L-histidine.</text>
        <dbReference type="EC" id="2.7.13.3"/>
    </reaction>
</comment>
<feature type="coiled-coil region" evidence="13">
    <location>
        <begin position="581"/>
        <end position="608"/>
    </location>
</feature>
<dbReference type="Gene3D" id="3.30.565.10">
    <property type="entry name" value="Histidine kinase-like ATPase, C-terminal domain"/>
    <property type="match status" value="2"/>
</dbReference>
<dbReference type="PROSITE" id="PS50113">
    <property type="entry name" value="PAC"/>
    <property type="match status" value="1"/>
</dbReference>
<evidence type="ECO:0000256" key="1">
    <source>
        <dbReference type="ARBA" id="ARBA00000085"/>
    </source>
</evidence>
<reference evidence="19 20" key="1">
    <citation type="submission" date="2013-05" db="EMBL/GenBank/DDBJ databases">
        <title>Genome assembly of Chondromyces apiculatus DSM 436.</title>
        <authorList>
            <person name="Sharma G."/>
            <person name="Khatri I."/>
            <person name="Kaur C."/>
            <person name="Mayilraj S."/>
            <person name="Subramanian S."/>
        </authorList>
    </citation>
    <scope>NUCLEOTIDE SEQUENCE [LARGE SCALE GENOMIC DNA]</scope>
    <source>
        <strain evidence="19 20">DSM 436</strain>
    </source>
</reference>
<dbReference type="FunFam" id="3.30.565.10:FF:000037">
    <property type="entry name" value="Hybrid sensor histidine kinase/response regulator"/>
    <property type="match status" value="1"/>
</dbReference>
<dbReference type="PANTHER" id="PTHR43547">
    <property type="entry name" value="TWO-COMPONENT HISTIDINE KINASE"/>
    <property type="match status" value="1"/>
</dbReference>
<dbReference type="InterPro" id="IPR036097">
    <property type="entry name" value="HisK_dim/P_sf"/>
</dbReference>
<dbReference type="SMART" id="SM00448">
    <property type="entry name" value="REC"/>
    <property type="match status" value="1"/>
</dbReference>
<evidence type="ECO:0000259" key="15">
    <source>
        <dbReference type="PROSITE" id="PS50109"/>
    </source>
</evidence>
<dbReference type="Pfam" id="PF00512">
    <property type="entry name" value="HisKA"/>
    <property type="match status" value="2"/>
</dbReference>
<dbReference type="GO" id="GO:0005524">
    <property type="term" value="F:ATP binding"/>
    <property type="evidence" value="ECO:0007669"/>
    <property type="project" value="UniProtKB-KW"/>
</dbReference>
<dbReference type="Gene3D" id="2.10.70.100">
    <property type="match status" value="1"/>
</dbReference>
<dbReference type="InterPro" id="IPR013655">
    <property type="entry name" value="PAS_fold_3"/>
</dbReference>
<sequence length="1015" mass="110415">MNDERSGADRLHFLQGGEMGARMRQRDWSRTPLGPADTWEQSLRAAVSICLASPSPIAVLWGPELTLLYNDAFQAILGPARHPRALGRSALADPPEVAPLLGPALRSVLTTGEPALATDERCMLERYGHLEETFFTHAYSAIRLSSGAIGGVFALVSETTGHVLSERHLRQQTETLTAIDHVKTEFFSGISHELRTPLTLLLEPVTDGLADAEEPLPPRQRERQEMVHRNALRLLRLVNTLLDFARVEAGRAQATFTLTDLATLTTELTSTFRSAIERAGLRLVVDAPPSPIPIHVDRDMWETIILNLLSNALKFTFEGEITVSLREQEDRVVVEVRDTGCGIAPETLPHVFERFHRLKVPRARSREGSGLGLALVQELVRLQGGEIEVESDVLRGTTFRITLPRGAMQEPALRKPATPERPTEDQASTRAGAAPFVGEALQWTTEPGAPAAHLPALAFDPAPDAGSARARILVADHNADMRAYVAGLLGRHWDITTVPDGASALRAAQDDPPDLLLSDVMMPGMDGFQLVRALRSDERTRRIPILLCSARAGEEATLEGLDSGADDYLVKPFSARELMTRVRAQLSLSRLRRELDQKQAELLALSQDRLRLAVESTGIGIWEIELSTGNLRWNEQCNAMFGLPPNIDADLDVFIHRVHPGDRERVIAALQDALDPSGPGRYEIEYRTLGFGEGQERWISARGHVLFEDGMAVRYLGTLLDITERAQLAERERQARAAAEDANRLKDEFLATVSHEIRTPLTSILGWSSILGMTPPSPATLARGLAVIERNARAQQALIDDILDVSRIVSGKLRIEIAPLDLVPVIRETVEGVTTTAEARQITLTCAGLDIPAPLTGDADRLRQVVSNLLSNAVKFTPAGGAVSLSLAHDDGALTLRVSDTGEGIDPALIPHIFDRFRQADGSSTRRHGGLGLGLAIVRHLLELHGGTVTAESAGKGEGATFTVRLPTRTALEESAPEPTPEPGDRVSIAPLSEGEQRPSGIVETSGKDKGWSAA</sequence>
<evidence type="ECO:0000256" key="12">
    <source>
        <dbReference type="PROSITE-ProRule" id="PRU00169"/>
    </source>
</evidence>
<feature type="region of interest" description="Disordered" evidence="14">
    <location>
        <begin position="969"/>
        <end position="1015"/>
    </location>
</feature>
<comment type="caution">
    <text evidence="19">The sequence shown here is derived from an EMBL/GenBank/DDBJ whole genome shotgun (WGS) entry which is preliminary data.</text>
</comment>
<evidence type="ECO:0000259" key="16">
    <source>
        <dbReference type="PROSITE" id="PS50110"/>
    </source>
</evidence>
<evidence type="ECO:0000256" key="3">
    <source>
        <dbReference type="ARBA" id="ARBA00012438"/>
    </source>
</evidence>
<dbReference type="InterPro" id="IPR005467">
    <property type="entry name" value="His_kinase_dom"/>
</dbReference>
<keyword evidence="13" id="KW-0175">Coiled coil</keyword>
<dbReference type="Gene3D" id="3.40.50.2300">
    <property type="match status" value="1"/>
</dbReference>
<dbReference type="eggNOG" id="COG0745">
    <property type="taxonomic scope" value="Bacteria"/>
</dbReference>
<dbReference type="InterPro" id="IPR000700">
    <property type="entry name" value="PAS-assoc_C"/>
</dbReference>
<keyword evidence="8" id="KW-0418">Kinase</keyword>
<feature type="compositionally biased region" description="Basic and acidic residues" evidence="14">
    <location>
        <begin position="1006"/>
        <end position="1015"/>
    </location>
</feature>
<dbReference type="InterPro" id="IPR036890">
    <property type="entry name" value="HATPase_C_sf"/>
</dbReference>
<dbReference type="NCBIfam" id="TIGR00229">
    <property type="entry name" value="sensory_box"/>
    <property type="match status" value="1"/>
</dbReference>
<evidence type="ECO:0000256" key="9">
    <source>
        <dbReference type="ARBA" id="ARBA00022840"/>
    </source>
</evidence>
<evidence type="ECO:0000259" key="17">
    <source>
        <dbReference type="PROSITE" id="PS50112"/>
    </source>
</evidence>
<keyword evidence="10" id="KW-0902">Two-component regulatory system</keyword>
<dbReference type="PRINTS" id="PR00344">
    <property type="entry name" value="BCTRLSENSOR"/>
</dbReference>
<keyword evidence="7" id="KW-0547">Nucleotide-binding</keyword>
<comment type="subcellular location">
    <subcellularLocation>
        <location evidence="2">Cell membrane</location>
    </subcellularLocation>
</comment>
<organism evidence="19 20">
    <name type="scientific">Chondromyces apiculatus DSM 436</name>
    <dbReference type="NCBI Taxonomy" id="1192034"/>
    <lineage>
        <taxon>Bacteria</taxon>
        <taxon>Pseudomonadati</taxon>
        <taxon>Myxococcota</taxon>
        <taxon>Polyangia</taxon>
        <taxon>Polyangiales</taxon>
        <taxon>Polyangiaceae</taxon>
        <taxon>Chondromyces</taxon>
    </lineage>
</organism>
<dbReference type="InterPro" id="IPR004358">
    <property type="entry name" value="Sig_transdc_His_kin-like_C"/>
</dbReference>
<dbReference type="FunFam" id="3.30.565.10:FF:000023">
    <property type="entry name" value="PAS domain-containing sensor histidine kinase"/>
    <property type="match status" value="1"/>
</dbReference>
<gene>
    <name evidence="19" type="ORF">CAP_2412</name>
</gene>
<keyword evidence="11" id="KW-0472">Membrane</keyword>
<feature type="modified residue" description="4-aspartylphosphate" evidence="12">
    <location>
        <position position="519"/>
    </location>
</feature>
<dbReference type="GO" id="GO:0005886">
    <property type="term" value="C:plasma membrane"/>
    <property type="evidence" value="ECO:0007669"/>
    <property type="project" value="UniProtKB-SubCell"/>
</dbReference>
<keyword evidence="6" id="KW-0808">Transferase</keyword>
<dbReference type="PANTHER" id="PTHR43547:SF2">
    <property type="entry name" value="HYBRID SIGNAL TRANSDUCTION HISTIDINE KINASE C"/>
    <property type="match status" value="1"/>
</dbReference>
<evidence type="ECO:0000256" key="11">
    <source>
        <dbReference type="ARBA" id="ARBA00023136"/>
    </source>
</evidence>
<dbReference type="EC" id="2.7.13.3" evidence="3"/>
<dbReference type="SMART" id="SM00091">
    <property type="entry name" value="PAS"/>
    <property type="match status" value="1"/>
</dbReference>
<evidence type="ECO:0000313" key="20">
    <source>
        <dbReference type="Proteomes" id="UP000019678"/>
    </source>
</evidence>
<dbReference type="eggNOG" id="COG2205">
    <property type="taxonomic scope" value="Bacteria"/>
</dbReference>
<keyword evidence="9" id="KW-0067">ATP-binding</keyword>
<evidence type="ECO:0000256" key="13">
    <source>
        <dbReference type="SAM" id="Coils"/>
    </source>
</evidence>
<dbReference type="PROSITE" id="PS50109">
    <property type="entry name" value="HIS_KIN"/>
    <property type="match status" value="2"/>
</dbReference>
<dbReference type="InterPro" id="IPR001789">
    <property type="entry name" value="Sig_transdc_resp-reg_receiver"/>
</dbReference>
<name>A0A017T9K3_9BACT</name>
<dbReference type="RefSeq" id="WP_156040785.1">
    <property type="nucleotide sequence ID" value="NZ_ASRX01000019.1"/>
</dbReference>
<feature type="domain" description="Histidine kinase" evidence="15">
    <location>
        <begin position="752"/>
        <end position="970"/>
    </location>
</feature>
<feature type="region of interest" description="Disordered" evidence="14">
    <location>
        <begin position="409"/>
        <end position="431"/>
    </location>
</feature>
<dbReference type="Gene3D" id="1.10.287.130">
    <property type="match status" value="2"/>
</dbReference>
<feature type="domain" description="Response regulatory" evidence="16">
    <location>
        <begin position="471"/>
        <end position="586"/>
    </location>
</feature>
<dbReference type="Proteomes" id="UP000019678">
    <property type="component" value="Unassembled WGS sequence"/>
</dbReference>
<dbReference type="InterPro" id="IPR035965">
    <property type="entry name" value="PAS-like_dom_sf"/>
</dbReference>
<dbReference type="Gene3D" id="3.30.450.20">
    <property type="entry name" value="PAS domain"/>
    <property type="match status" value="2"/>
</dbReference>
<dbReference type="SMART" id="SM00387">
    <property type="entry name" value="HATPase_c"/>
    <property type="match status" value="2"/>
</dbReference>
<evidence type="ECO:0000256" key="10">
    <source>
        <dbReference type="ARBA" id="ARBA00023012"/>
    </source>
</evidence>
<dbReference type="CDD" id="cd00082">
    <property type="entry name" value="HisKA"/>
    <property type="match status" value="2"/>
</dbReference>
<evidence type="ECO:0000313" key="19">
    <source>
        <dbReference type="EMBL" id="EYF05953.1"/>
    </source>
</evidence>
<dbReference type="SUPFAM" id="SSF55874">
    <property type="entry name" value="ATPase domain of HSP90 chaperone/DNA topoisomerase II/histidine kinase"/>
    <property type="match status" value="2"/>
</dbReference>
<evidence type="ECO:0000256" key="6">
    <source>
        <dbReference type="ARBA" id="ARBA00022679"/>
    </source>
</evidence>
<dbReference type="SUPFAM" id="SSF47384">
    <property type="entry name" value="Homodimeric domain of signal transducing histidine kinase"/>
    <property type="match status" value="2"/>
</dbReference>
<dbReference type="PROSITE" id="PS50112">
    <property type="entry name" value="PAS"/>
    <property type="match status" value="1"/>
</dbReference>
<dbReference type="CDD" id="cd16922">
    <property type="entry name" value="HATPase_EvgS-ArcB-TorS-like"/>
    <property type="match status" value="1"/>
</dbReference>
<dbReference type="Pfam" id="PF00072">
    <property type="entry name" value="Response_reg"/>
    <property type="match status" value="1"/>
</dbReference>
<dbReference type="OrthoDB" id="5522912at2"/>
<feature type="domain" description="Histidine kinase" evidence="15">
    <location>
        <begin position="189"/>
        <end position="407"/>
    </location>
</feature>
<dbReference type="InterPro" id="IPR003661">
    <property type="entry name" value="HisK_dim/P_dom"/>
</dbReference>
<evidence type="ECO:0000256" key="2">
    <source>
        <dbReference type="ARBA" id="ARBA00004236"/>
    </source>
</evidence>
<dbReference type="SMART" id="SM00388">
    <property type="entry name" value="HisKA"/>
    <property type="match status" value="2"/>
</dbReference>
<dbReference type="InterPro" id="IPR011006">
    <property type="entry name" value="CheY-like_superfamily"/>
</dbReference>
<dbReference type="Pfam" id="PF08447">
    <property type="entry name" value="PAS_3"/>
    <property type="match status" value="1"/>
</dbReference>
<evidence type="ECO:0000256" key="4">
    <source>
        <dbReference type="ARBA" id="ARBA00022475"/>
    </source>
</evidence>
<dbReference type="eggNOG" id="COG5002">
    <property type="taxonomic scope" value="Bacteria"/>
</dbReference>
<dbReference type="InterPro" id="IPR003594">
    <property type="entry name" value="HATPase_dom"/>
</dbReference>
<dbReference type="InterPro" id="IPR000014">
    <property type="entry name" value="PAS"/>
</dbReference>
<keyword evidence="5 12" id="KW-0597">Phosphoprotein</keyword>